<comment type="function">
    <text evidence="2 9">Catalyzes the interconversion of 2-phosphoglycerate and 3-phosphoglycerate.</text>
</comment>
<feature type="binding site" evidence="9 12">
    <location>
        <begin position="152"/>
        <end position="153"/>
    </location>
    <ligand>
        <name>substrate</name>
    </ligand>
</feature>
<evidence type="ECO:0000256" key="9">
    <source>
        <dbReference type="HAMAP-Rule" id="MF_01038"/>
    </source>
</evidence>
<feature type="binding site" evidence="9 12">
    <location>
        <position position="331"/>
    </location>
    <ligand>
        <name>substrate</name>
    </ligand>
</feature>
<dbReference type="Proteomes" id="UP000238442">
    <property type="component" value="Chromosome"/>
</dbReference>
<keyword evidence="17" id="KW-1185">Reference proteome</keyword>
<dbReference type="AlphaFoldDB" id="A0A2S0HX91"/>
<proteinExistence type="inferred from homology"/>
<dbReference type="PANTHER" id="PTHR31637">
    <property type="entry name" value="2,3-BISPHOSPHOGLYCERATE-INDEPENDENT PHOSPHOGLYCERATE MUTASE"/>
    <property type="match status" value="1"/>
</dbReference>
<comment type="subunit">
    <text evidence="9">Monomer.</text>
</comment>
<dbReference type="NCBIfam" id="TIGR01307">
    <property type="entry name" value="pgm_bpd_ind"/>
    <property type="match status" value="1"/>
</dbReference>
<feature type="binding site" evidence="9 13">
    <location>
        <position position="11"/>
    </location>
    <ligand>
        <name>Mn(2+)</name>
        <dbReference type="ChEBI" id="CHEBI:29035"/>
        <label>2</label>
    </ligand>
</feature>
<feature type="domain" description="Metalloenzyme" evidence="14">
    <location>
        <begin position="3"/>
        <end position="494"/>
    </location>
</feature>
<dbReference type="InterPro" id="IPR006124">
    <property type="entry name" value="Metalloenzyme"/>
</dbReference>
<dbReference type="EMBL" id="CP027062">
    <property type="protein sequence ID" value="AVI51279.1"/>
    <property type="molecule type" value="Genomic_DNA"/>
</dbReference>
<feature type="binding site" evidence="9 13">
    <location>
        <position position="402"/>
    </location>
    <ligand>
        <name>Mn(2+)</name>
        <dbReference type="ChEBI" id="CHEBI:29035"/>
        <label>1</label>
    </ligand>
</feature>
<evidence type="ECO:0000256" key="2">
    <source>
        <dbReference type="ARBA" id="ARBA00002315"/>
    </source>
</evidence>
<evidence type="ECO:0000256" key="10">
    <source>
        <dbReference type="NCBIfam" id="TIGR01307"/>
    </source>
</evidence>
<evidence type="ECO:0000256" key="8">
    <source>
        <dbReference type="ARBA" id="ARBA00023235"/>
    </source>
</evidence>
<dbReference type="Pfam" id="PF01676">
    <property type="entry name" value="Metalloenzyme"/>
    <property type="match status" value="1"/>
</dbReference>
<evidence type="ECO:0000256" key="3">
    <source>
        <dbReference type="ARBA" id="ARBA00004798"/>
    </source>
</evidence>
<evidence type="ECO:0000313" key="16">
    <source>
        <dbReference type="EMBL" id="AVI51279.1"/>
    </source>
</evidence>
<dbReference type="InterPro" id="IPR011258">
    <property type="entry name" value="BPG-indep_PGM_N"/>
</dbReference>
<dbReference type="HAMAP" id="MF_01038">
    <property type="entry name" value="GpmI"/>
    <property type="match status" value="1"/>
</dbReference>
<dbReference type="InterPro" id="IPR005995">
    <property type="entry name" value="Pgm_bpd_ind"/>
</dbReference>
<dbReference type="GO" id="GO:0006007">
    <property type="term" value="P:glucose catabolic process"/>
    <property type="evidence" value="ECO:0007669"/>
    <property type="project" value="InterPro"/>
</dbReference>
<feature type="binding site" evidence="9 12">
    <location>
        <position position="122"/>
    </location>
    <ligand>
        <name>substrate</name>
    </ligand>
</feature>
<dbReference type="InterPro" id="IPR017850">
    <property type="entry name" value="Alkaline_phosphatase_core_sf"/>
</dbReference>
<dbReference type="PIRSF" id="PIRSF001492">
    <property type="entry name" value="IPGAM"/>
    <property type="match status" value="1"/>
</dbReference>
<dbReference type="OrthoDB" id="9800863at2"/>
<dbReference type="CDD" id="cd16010">
    <property type="entry name" value="iPGM"/>
    <property type="match status" value="1"/>
</dbReference>
<keyword evidence="5 9" id="KW-0479">Metal-binding</keyword>
<evidence type="ECO:0000256" key="11">
    <source>
        <dbReference type="PIRSR" id="PIRSR001492-1"/>
    </source>
</evidence>
<sequence>MNKKVLLLILDGWGITQDPTVSAIARANTPYIDSLYDRFPHASLRTDGLNVGLPEGQMGNSEVGHMNLGAGRIVYQDLAKISLAIENNTLKDEKTLSDAFQYAIDNNKKVHFLGLLSDGGVHSHIDHLKGLLSTAQQQGVKNMYVHAFTDGRDVDPRSGAGYIQSLQEYLKVTGGKLASIIGRYYAMDRDKRWERVKEAYDLLIYGKGNPSENANSSILESYDMGITDEFLRPIVMTENGNPVATITENDVVIFFNFRTDRGRQLTQVLTQEDFPDFVMKKLPLYYVTLTNYDDSFQGVKVVYNKDNLHDTLGEVLSRNKKSQIRIAETEKYPHVTFFFNGGREIPFDGERRILCPSPKVATYDLKPEMSAFDIRDKIIPEIEKQSADFICLNFANPDMVGHTGDFDAAVKACETVDRCSHDIVETALQQGYTTIVIADHGNCETMRNPDGSPHTSHTTNPVPIIVADNDIKAVKDGILGDIAPTILKLMGIEKPDVMSRESLV</sequence>
<dbReference type="SUPFAM" id="SSF64158">
    <property type="entry name" value="2,3-Bisphosphoglycerate-independent phosphoglycerate mutase, substrate-binding domain"/>
    <property type="match status" value="1"/>
</dbReference>
<feature type="active site" description="Phosphoserine intermediate" evidence="9 11">
    <location>
        <position position="61"/>
    </location>
</feature>
<dbReference type="Gene3D" id="3.40.720.10">
    <property type="entry name" value="Alkaline Phosphatase, subunit A"/>
    <property type="match status" value="1"/>
</dbReference>
<comment type="pathway">
    <text evidence="3 9">Carbohydrate degradation; glycolysis; pyruvate from D-glyceraldehyde 3-phosphate: step 3/5.</text>
</comment>
<protein>
    <recommendedName>
        <fullName evidence="9 10">2,3-bisphosphoglycerate-independent phosphoglycerate mutase</fullName>
        <shortName evidence="9">BPG-independent PGAM</shortName>
        <shortName evidence="9">Phosphoglyceromutase</shortName>
        <shortName evidence="9">iPGM</shortName>
        <ecNumber evidence="9 10">5.4.2.12</ecNumber>
    </recommendedName>
</protein>
<evidence type="ECO:0000256" key="6">
    <source>
        <dbReference type="ARBA" id="ARBA00023152"/>
    </source>
</evidence>
<feature type="binding site" evidence="9 12">
    <location>
        <position position="183"/>
    </location>
    <ligand>
        <name>substrate</name>
    </ligand>
</feature>
<evidence type="ECO:0000256" key="12">
    <source>
        <dbReference type="PIRSR" id="PIRSR001492-2"/>
    </source>
</evidence>
<evidence type="ECO:0000256" key="7">
    <source>
        <dbReference type="ARBA" id="ARBA00023211"/>
    </source>
</evidence>
<accession>A0A2S0HX91</accession>
<feature type="binding site" evidence="9 13">
    <location>
        <position position="457"/>
    </location>
    <ligand>
        <name>Mn(2+)</name>
        <dbReference type="ChEBI" id="CHEBI:29035"/>
        <label>1</label>
    </ligand>
</feature>
<dbReference type="GO" id="GO:0006096">
    <property type="term" value="P:glycolytic process"/>
    <property type="evidence" value="ECO:0007669"/>
    <property type="project" value="UniProtKB-UniRule"/>
</dbReference>
<dbReference type="FunFam" id="3.40.1450.10:FF:000002">
    <property type="entry name" value="2,3-bisphosphoglycerate-independent phosphoglycerate mutase"/>
    <property type="match status" value="1"/>
</dbReference>
<comment type="similarity">
    <text evidence="4 9">Belongs to the BPG-independent phosphoglycerate mutase family.</text>
</comment>
<feature type="binding site" evidence="9 13">
    <location>
        <position position="439"/>
    </location>
    <ligand>
        <name>Mn(2+)</name>
        <dbReference type="ChEBI" id="CHEBI:29035"/>
        <label>2</label>
    </ligand>
</feature>
<dbReference type="GO" id="GO:0005829">
    <property type="term" value="C:cytosol"/>
    <property type="evidence" value="ECO:0007669"/>
    <property type="project" value="TreeGrafter"/>
</dbReference>
<evidence type="ECO:0000256" key="13">
    <source>
        <dbReference type="PIRSR" id="PIRSR001492-3"/>
    </source>
</evidence>
<dbReference type="PANTHER" id="PTHR31637:SF0">
    <property type="entry name" value="2,3-BISPHOSPHOGLYCERATE-INDEPENDENT PHOSPHOGLYCERATE MUTASE"/>
    <property type="match status" value="1"/>
</dbReference>
<dbReference type="RefSeq" id="WP_105216520.1">
    <property type="nucleotide sequence ID" value="NZ_CP027062.1"/>
</dbReference>
<organism evidence="16 17">
    <name type="scientific">Pukyongia salina</name>
    <dbReference type="NCBI Taxonomy" id="2094025"/>
    <lineage>
        <taxon>Bacteria</taxon>
        <taxon>Pseudomonadati</taxon>
        <taxon>Bacteroidota</taxon>
        <taxon>Flavobacteriia</taxon>
        <taxon>Flavobacteriales</taxon>
        <taxon>Flavobacteriaceae</taxon>
        <taxon>Pukyongia</taxon>
    </lineage>
</organism>
<dbReference type="Pfam" id="PF06415">
    <property type="entry name" value="iPGM_N"/>
    <property type="match status" value="1"/>
</dbReference>
<comment type="cofactor">
    <cofactor evidence="9">
        <name>Mn(2+)</name>
        <dbReference type="ChEBI" id="CHEBI:29035"/>
    </cofactor>
    <text evidence="9">Binds 2 manganese ions per subunit.</text>
</comment>
<evidence type="ECO:0000256" key="5">
    <source>
        <dbReference type="ARBA" id="ARBA00022723"/>
    </source>
</evidence>
<dbReference type="GO" id="GO:0004619">
    <property type="term" value="F:phosphoglycerate mutase activity"/>
    <property type="evidence" value="ECO:0007669"/>
    <property type="project" value="UniProtKB-UniRule"/>
</dbReference>
<gene>
    <name evidence="9" type="primary">gpmI</name>
    <name evidence="16" type="ORF">C5O00_08865</name>
</gene>
<dbReference type="KEGG" id="aue:C5O00_08865"/>
<keyword evidence="8 9" id="KW-0413">Isomerase</keyword>
<feature type="binding site" evidence="9 13">
    <location>
        <position position="398"/>
    </location>
    <ligand>
        <name>Mn(2+)</name>
        <dbReference type="ChEBI" id="CHEBI:29035"/>
        <label>1</label>
    </ligand>
</feature>
<feature type="binding site" evidence="9 12">
    <location>
        <begin position="258"/>
        <end position="261"/>
    </location>
    <ligand>
        <name>substrate</name>
    </ligand>
</feature>
<name>A0A2S0HX91_9FLAO</name>
<evidence type="ECO:0000313" key="17">
    <source>
        <dbReference type="Proteomes" id="UP000238442"/>
    </source>
</evidence>
<keyword evidence="6 9" id="KW-0324">Glycolysis</keyword>
<evidence type="ECO:0000259" key="15">
    <source>
        <dbReference type="Pfam" id="PF06415"/>
    </source>
</evidence>
<feature type="binding site" evidence="9 12">
    <location>
        <position position="189"/>
    </location>
    <ligand>
        <name>substrate</name>
    </ligand>
</feature>
<dbReference type="Gene3D" id="3.40.1450.10">
    <property type="entry name" value="BPG-independent phosphoglycerate mutase, domain B"/>
    <property type="match status" value="1"/>
</dbReference>
<dbReference type="SUPFAM" id="SSF53649">
    <property type="entry name" value="Alkaline phosphatase-like"/>
    <property type="match status" value="1"/>
</dbReference>
<reference evidence="16 17" key="1">
    <citation type="submission" date="2018-02" db="EMBL/GenBank/DDBJ databases">
        <title>Genomic analysis of the strain RR4-38 isolated from a seawater recirculating aquaculture system.</title>
        <authorList>
            <person name="Kim Y.-S."/>
            <person name="Jang Y.H."/>
            <person name="Kim K.-H."/>
        </authorList>
    </citation>
    <scope>NUCLEOTIDE SEQUENCE [LARGE SCALE GENOMIC DNA]</scope>
    <source>
        <strain evidence="16 17">RR4-38</strain>
    </source>
</reference>
<dbReference type="InterPro" id="IPR036646">
    <property type="entry name" value="PGAM_B_sf"/>
</dbReference>
<dbReference type="UniPathway" id="UPA00109">
    <property type="reaction ID" value="UER00186"/>
</dbReference>
<evidence type="ECO:0000259" key="14">
    <source>
        <dbReference type="Pfam" id="PF01676"/>
    </source>
</evidence>
<feature type="domain" description="BPG-independent PGAM N-terminal" evidence="15">
    <location>
        <begin position="81"/>
        <end position="294"/>
    </location>
</feature>
<evidence type="ECO:0000256" key="1">
    <source>
        <dbReference type="ARBA" id="ARBA00000370"/>
    </source>
</evidence>
<keyword evidence="7 9" id="KW-0464">Manganese</keyword>
<comment type="catalytic activity">
    <reaction evidence="1 9">
        <text>(2R)-2-phosphoglycerate = (2R)-3-phosphoglycerate</text>
        <dbReference type="Rhea" id="RHEA:15901"/>
        <dbReference type="ChEBI" id="CHEBI:58272"/>
        <dbReference type="ChEBI" id="CHEBI:58289"/>
        <dbReference type="EC" id="5.4.2.12"/>
    </reaction>
</comment>
<dbReference type="EC" id="5.4.2.12" evidence="9 10"/>
<feature type="binding site" evidence="9 13">
    <location>
        <position position="61"/>
    </location>
    <ligand>
        <name>Mn(2+)</name>
        <dbReference type="ChEBI" id="CHEBI:29035"/>
        <label>2</label>
    </ligand>
</feature>
<evidence type="ECO:0000256" key="4">
    <source>
        <dbReference type="ARBA" id="ARBA00008819"/>
    </source>
</evidence>
<feature type="binding site" evidence="9 13">
    <location>
        <position position="440"/>
    </location>
    <ligand>
        <name>Mn(2+)</name>
        <dbReference type="ChEBI" id="CHEBI:29035"/>
        <label>2</label>
    </ligand>
</feature>
<dbReference type="GO" id="GO:0030145">
    <property type="term" value="F:manganese ion binding"/>
    <property type="evidence" value="ECO:0007669"/>
    <property type="project" value="UniProtKB-UniRule"/>
</dbReference>